<evidence type="ECO:0000313" key="1">
    <source>
        <dbReference type="EMBL" id="GAJ14748.1"/>
    </source>
</evidence>
<feature type="non-terminal residue" evidence="1">
    <location>
        <position position="1"/>
    </location>
</feature>
<gene>
    <name evidence="1" type="ORF">S12H4_49797</name>
</gene>
<proteinExistence type="predicted"/>
<comment type="caution">
    <text evidence="1">The sequence shown here is derived from an EMBL/GenBank/DDBJ whole genome shotgun (WGS) entry which is preliminary data.</text>
</comment>
<organism evidence="1">
    <name type="scientific">marine sediment metagenome</name>
    <dbReference type="NCBI Taxonomy" id="412755"/>
    <lineage>
        <taxon>unclassified sequences</taxon>
        <taxon>metagenomes</taxon>
        <taxon>ecological metagenomes</taxon>
    </lineage>
</organism>
<dbReference type="EMBL" id="BARW01031281">
    <property type="protein sequence ID" value="GAJ14748.1"/>
    <property type="molecule type" value="Genomic_DNA"/>
</dbReference>
<dbReference type="AlphaFoldDB" id="X1UB42"/>
<evidence type="ECO:0008006" key="2">
    <source>
        <dbReference type="Google" id="ProtNLM"/>
    </source>
</evidence>
<protein>
    <recommendedName>
        <fullName evidence="2">Cytochrome C Planctomycete-type domain-containing protein</fullName>
    </recommendedName>
</protein>
<accession>X1UB42</accession>
<name>X1UB42_9ZZZZ</name>
<sequence>DLRPENSYASLINGGYVDTDNPEDSELIKKLYGSHDARATETEKQVILLWIEEGAKNN</sequence>
<reference evidence="1" key="1">
    <citation type="journal article" date="2014" name="Front. Microbiol.">
        <title>High frequency of phylogenetically diverse reductive dehalogenase-homologous genes in deep subseafloor sedimentary metagenomes.</title>
        <authorList>
            <person name="Kawai M."/>
            <person name="Futagami T."/>
            <person name="Toyoda A."/>
            <person name="Takaki Y."/>
            <person name="Nishi S."/>
            <person name="Hori S."/>
            <person name="Arai W."/>
            <person name="Tsubouchi T."/>
            <person name="Morono Y."/>
            <person name="Uchiyama I."/>
            <person name="Ito T."/>
            <person name="Fujiyama A."/>
            <person name="Inagaki F."/>
            <person name="Takami H."/>
        </authorList>
    </citation>
    <scope>NUCLEOTIDE SEQUENCE</scope>
    <source>
        <strain evidence="1">Expedition CK06-06</strain>
    </source>
</reference>